<feature type="binding site" evidence="3">
    <location>
        <position position="95"/>
    </location>
    <ligand>
        <name>a divalent metal cation</name>
        <dbReference type="ChEBI" id="CHEBI:60240"/>
        <label>1</label>
    </ligand>
</feature>
<comment type="similarity">
    <text evidence="1">Belongs to the metallo-dependent hydrolases superfamily. TatD-type hydrolase family.</text>
</comment>
<dbReference type="PIRSF" id="PIRSF005902">
    <property type="entry name" value="DNase_TatD"/>
    <property type="match status" value="1"/>
</dbReference>
<dbReference type="Proteomes" id="UP000199495">
    <property type="component" value="Unassembled WGS sequence"/>
</dbReference>
<dbReference type="RefSeq" id="WP_090596724.1">
    <property type="nucleotide sequence ID" value="NZ_FNCS01000006.1"/>
</dbReference>
<gene>
    <name evidence="4" type="ORF">SAMN04487974_106199</name>
</gene>
<dbReference type="STRING" id="440168.SAMN04487974_106199"/>
<evidence type="ECO:0000256" key="1">
    <source>
        <dbReference type="ARBA" id="ARBA00009275"/>
    </source>
</evidence>
<feature type="binding site" evidence="3">
    <location>
        <position position="18"/>
    </location>
    <ligand>
        <name>a divalent metal cation</name>
        <dbReference type="ChEBI" id="CHEBI:60240"/>
        <label>1</label>
    </ligand>
</feature>
<evidence type="ECO:0000256" key="2">
    <source>
        <dbReference type="ARBA" id="ARBA00022801"/>
    </source>
</evidence>
<dbReference type="Pfam" id="PF01026">
    <property type="entry name" value="TatD_DNase"/>
    <property type="match status" value="1"/>
</dbReference>
<proteinExistence type="inferred from homology"/>
<evidence type="ECO:0000313" key="4">
    <source>
        <dbReference type="EMBL" id="SDG71920.1"/>
    </source>
</evidence>
<protein>
    <submittedName>
        <fullName evidence="4">TatD DNase family protein</fullName>
    </submittedName>
</protein>
<dbReference type="InterPro" id="IPR049677">
    <property type="entry name" value="QatD"/>
</dbReference>
<feature type="binding site" evidence="3">
    <location>
        <position position="133"/>
    </location>
    <ligand>
        <name>a divalent metal cation</name>
        <dbReference type="ChEBI" id="CHEBI:60240"/>
        <label>2</label>
    </ligand>
</feature>
<feature type="binding site" evidence="3">
    <location>
        <position position="159"/>
    </location>
    <ligand>
        <name>a divalent metal cation</name>
        <dbReference type="ChEBI" id="CHEBI:60240"/>
        <label>2</label>
    </ligand>
</feature>
<dbReference type="Gene3D" id="3.20.20.140">
    <property type="entry name" value="Metal-dependent hydrolases"/>
    <property type="match status" value="1"/>
</dbReference>
<evidence type="ECO:0000313" key="5">
    <source>
        <dbReference type="Proteomes" id="UP000199495"/>
    </source>
</evidence>
<dbReference type="InterPro" id="IPR032466">
    <property type="entry name" value="Metal_Hydrolase"/>
</dbReference>
<dbReference type="SUPFAM" id="SSF51556">
    <property type="entry name" value="Metallo-dependent hydrolases"/>
    <property type="match status" value="1"/>
</dbReference>
<dbReference type="GO" id="GO:0046872">
    <property type="term" value="F:metal ion binding"/>
    <property type="evidence" value="ECO:0007669"/>
    <property type="project" value="UniProtKB-KW"/>
</dbReference>
<accession>A0A1G7WL44</accession>
<dbReference type="EMBL" id="FNCS01000006">
    <property type="protein sequence ID" value="SDG71920.1"/>
    <property type="molecule type" value="Genomic_DNA"/>
</dbReference>
<dbReference type="CDD" id="cd01310">
    <property type="entry name" value="TatD_DNAse"/>
    <property type="match status" value="1"/>
</dbReference>
<organism evidence="4 5">
    <name type="scientific">Pelagibacterium luteolum</name>
    <dbReference type="NCBI Taxonomy" id="440168"/>
    <lineage>
        <taxon>Bacteria</taxon>
        <taxon>Pseudomonadati</taxon>
        <taxon>Pseudomonadota</taxon>
        <taxon>Alphaproteobacteria</taxon>
        <taxon>Hyphomicrobiales</taxon>
        <taxon>Devosiaceae</taxon>
        <taxon>Pelagibacterium</taxon>
    </lineage>
</organism>
<sequence>MIETSNQSAARWVDFHCHVDLYKDHSALIAECDRERVATLAVTTTPKAWPRNRELAAKSAHVRIALGLHPQLVAERENELPIFERYLSDARYVGEIGLDAGPRFYRSFPAQERVFERILRACAEQGGKILTVHSVRAVGKVLNHIESSLPQDRGRVVMHWFTGTSAEARRAVALGCYFSINGEMLRSPKHRQLVGSLPLDRLLTETDGPFVERDGQPLRPRDVGHTVAELAEARNVSAKAMEDAVLQNLRRLVSA</sequence>
<name>A0A1G7WL44_9HYPH</name>
<dbReference type="PANTHER" id="PTHR46124:SF2">
    <property type="entry name" value="D-AMINOACYL-TRNA DEACYLASE"/>
    <property type="match status" value="1"/>
</dbReference>
<evidence type="ECO:0000256" key="3">
    <source>
        <dbReference type="PIRSR" id="PIRSR005902-1"/>
    </source>
</evidence>
<dbReference type="NCBIfam" id="NF041926">
    <property type="entry name" value="QatD"/>
    <property type="match status" value="1"/>
</dbReference>
<feature type="binding site" evidence="3">
    <location>
        <position position="16"/>
    </location>
    <ligand>
        <name>a divalent metal cation</name>
        <dbReference type="ChEBI" id="CHEBI:60240"/>
        <label>1</label>
    </ligand>
</feature>
<dbReference type="PANTHER" id="PTHR46124">
    <property type="entry name" value="D-AMINOACYL-TRNA DEACYLASE"/>
    <property type="match status" value="1"/>
</dbReference>
<dbReference type="OrthoDB" id="9810005at2"/>
<dbReference type="InterPro" id="IPR018228">
    <property type="entry name" value="DNase_TatD-rel_CS"/>
</dbReference>
<dbReference type="AlphaFoldDB" id="A0A1G7WL44"/>
<feature type="binding site" evidence="3">
    <location>
        <position position="207"/>
    </location>
    <ligand>
        <name>a divalent metal cation</name>
        <dbReference type="ChEBI" id="CHEBI:60240"/>
        <label>1</label>
    </ligand>
</feature>
<keyword evidence="3" id="KW-0479">Metal-binding</keyword>
<keyword evidence="5" id="KW-1185">Reference proteome</keyword>
<reference evidence="4 5" key="1">
    <citation type="submission" date="2016-10" db="EMBL/GenBank/DDBJ databases">
        <authorList>
            <person name="de Groot N.N."/>
        </authorList>
    </citation>
    <scope>NUCLEOTIDE SEQUENCE [LARGE SCALE GENOMIC DNA]</scope>
    <source>
        <strain evidence="4 5">CGMCC 1.10267</strain>
    </source>
</reference>
<dbReference type="GO" id="GO:0016788">
    <property type="term" value="F:hydrolase activity, acting on ester bonds"/>
    <property type="evidence" value="ECO:0007669"/>
    <property type="project" value="InterPro"/>
</dbReference>
<dbReference type="PROSITE" id="PS01091">
    <property type="entry name" value="TATD_3"/>
    <property type="match status" value="1"/>
</dbReference>
<keyword evidence="2" id="KW-0378">Hydrolase</keyword>
<dbReference type="InterPro" id="IPR001130">
    <property type="entry name" value="TatD-like"/>
</dbReference>